<comment type="caution">
    <text evidence="1">The sequence shown here is derived from an EMBL/GenBank/DDBJ whole genome shotgun (WGS) entry which is preliminary data.</text>
</comment>
<sequence length="434" mass="48748">MLSDLNYGKVDKKMKKILTKNLMWKILSTLLAILLWLVVLNVEDPWTTSEVRDITVQLRSDESITNQNKAYEVLRGETISVRVEGKRSVIDSLTQSDITAIADMKMLSITNSVPIEVSSNKPIEIVRWEPQNLLVNVEDIRTIQASVQYQMVGEPNQPYVIGDVDLEPNIVQVTGPESQINRVKSIVVPVEIDPDNTRDIILDASPNILDEQGNEVSNVSLNTNNIKVNIRIDKERNIPIRLETVGELSEGFMLTDMSYSPTNIRLAGRESEVDAVNVINIDPIDITGMEESQNITIDIADYIPSNMRLVSDVSQIQVNLEIEEVIEREIVIPINNIDVKSLLTNYQFKFLTQEDIVLTLRGRASVVNNISDVDYMGTIELRGLEEGEHTVPVEVGLPRNVEIVGGDPEVSVQLEYIGSEDEDIDTQEEPEDEE</sequence>
<name>A0A4R1MDP7_9FIRM</name>
<evidence type="ECO:0000313" key="2">
    <source>
        <dbReference type="Proteomes" id="UP000294545"/>
    </source>
</evidence>
<gene>
    <name evidence="1" type="ORF">EDC19_2355</name>
</gene>
<dbReference type="PANTHER" id="PTHR37804:SF1">
    <property type="entry name" value="CDAA REGULATORY PROTEIN CDAR"/>
    <property type="match status" value="1"/>
</dbReference>
<dbReference type="Gene3D" id="2.170.120.40">
    <property type="entry name" value="YbbR-like domain"/>
    <property type="match status" value="2"/>
</dbReference>
<protein>
    <submittedName>
        <fullName evidence="1">YbbR domain-containing protein</fullName>
    </submittedName>
</protein>
<dbReference type="EMBL" id="SMGQ01000015">
    <property type="protein sequence ID" value="TCK90586.1"/>
    <property type="molecule type" value="Genomic_DNA"/>
</dbReference>
<reference evidence="1 2" key="1">
    <citation type="submission" date="2019-03" db="EMBL/GenBank/DDBJ databases">
        <title>Genomic Encyclopedia of Type Strains, Phase IV (KMG-IV): sequencing the most valuable type-strain genomes for metagenomic binning, comparative biology and taxonomic classification.</title>
        <authorList>
            <person name="Goeker M."/>
        </authorList>
    </citation>
    <scope>NUCLEOTIDE SEQUENCE [LARGE SCALE GENOMIC DNA]</scope>
    <source>
        <strain evidence="1 2">DSM 24176</strain>
    </source>
</reference>
<dbReference type="Proteomes" id="UP000294545">
    <property type="component" value="Unassembled WGS sequence"/>
</dbReference>
<evidence type="ECO:0000313" key="1">
    <source>
        <dbReference type="EMBL" id="TCK90586.1"/>
    </source>
</evidence>
<dbReference type="InterPro" id="IPR053154">
    <property type="entry name" value="c-di-AMP_regulator"/>
</dbReference>
<dbReference type="Gene3D" id="2.170.120.30">
    <property type="match status" value="2"/>
</dbReference>
<organism evidence="1 2">
    <name type="scientific">Natranaerovirga hydrolytica</name>
    <dbReference type="NCBI Taxonomy" id="680378"/>
    <lineage>
        <taxon>Bacteria</taxon>
        <taxon>Bacillati</taxon>
        <taxon>Bacillota</taxon>
        <taxon>Clostridia</taxon>
        <taxon>Lachnospirales</taxon>
        <taxon>Natranaerovirgaceae</taxon>
        <taxon>Natranaerovirga</taxon>
    </lineage>
</organism>
<dbReference type="InterPro" id="IPR012505">
    <property type="entry name" value="YbbR"/>
</dbReference>
<proteinExistence type="predicted"/>
<dbReference type="AlphaFoldDB" id="A0A4R1MDP7"/>
<keyword evidence="2" id="KW-1185">Reference proteome</keyword>
<accession>A0A4R1MDP7</accession>
<dbReference type="PANTHER" id="PTHR37804">
    <property type="entry name" value="CDAA REGULATORY PROTEIN CDAR"/>
    <property type="match status" value="1"/>
</dbReference>
<dbReference type="Pfam" id="PF07949">
    <property type="entry name" value="YbbR"/>
    <property type="match status" value="3"/>
</dbReference>
<dbReference type="OrthoDB" id="2111604at2"/>